<evidence type="ECO:0000259" key="7">
    <source>
        <dbReference type="Pfam" id="PF04138"/>
    </source>
</evidence>
<comment type="caution">
    <text evidence="8">The sequence shown here is derived from an EMBL/GenBank/DDBJ whole genome shotgun (WGS) entry which is preliminary data.</text>
</comment>
<evidence type="ECO:0000313" key="8">
    <source>
        <dbReference type="EMBL" id="HIX59157.1"/>
    </source>
</evidence>
<evidence type="ECO:0000256" key="5">
    <source>
        <dbReference type="ARBA" id="ARBA00023136"/>
    </source>
</evidence>
<reference evidence="8" key="1">
    <citation type="journal article" date="2021" name="PeerJ">
        <title>Extensive microbial diversity within the chicken gut microbiome revealed by metagenomics and culture.</title>
        <authorList>
            <person name="Gilroy R."/>
            <person name="Ravi A."/>
            <person name="Getino M."/>
            <person name="Pursley I."/>
            <person name="Horton D.L."/>
            <person name="Alikhan N.F."/>
            <person name="Baker D."/>
            <person name="Gharbi K."/>
            <person name="Hall N."/>
            <person name="Watson M."/>
            <person name="Adriaenssens E.M."/>
            <person name="Foster-Nyarko E."/>
            <person name="Jarju S."/>
            <person name="Secka A."/>
            <person name="Antonio M."/>
            <person name="Oren A."/>
            <person name="Chaudhuri R.R."/>
            <person name="La Ragione R."/>
            <person name="Hildebrand F."/>
            <person name="Pallen M.J."/>
        </authorList>
    </citation>
    <scope>NUCLEOTIDE SEQUENCE</scope>
    <source>
        <strain evidence="8">ChiSjej1B19-8411</strain>
    </source>
</reference>
<feature type="domain" description="GtrA/DPMS transmembrane" evidence="7">
    <location>
        <begin position="18"/>
        <end position="136"/>
    </location>
</feature>
<sequence>MKKLTALFWRCYHNSVLRYIFFGGLTTLVNLVSFYLLRSVAGFPLQGANLISIILAVLFAYVVNARYVFEKKSDTWKEHLEQFGRFIGARAVTMVVEVVGVWLTVQVGNLPDMWGKFLTQFLVLVLNYLFSRFFVFADTRRKHSKSA</sequence>
<feature type="transmembrane region" description="Helical" evidence="6">
    <location>
        <begin position="16"/>
        <end position="37"/>
    </location>
</feature>
<proteinExistence type="inferred from homology"/>
<evidence type="ECO:0000256" key="2">
    <source>
        <dbReference type="ARBA" id="ARBA00009399"/>
    </source>
</evidence>
<evidence type="ECO:0000256" key="3">
    <source>
        <dbReference type="ARBA" id="ARBA00022692"/>
    </source>
</evidence>
<comment type="subcellular location">
    <subcellularLocation>
        <location evidence="1">Membrane</location>
        <topology evidence="1">Multi-pass membrane protein</topology>
    </subcellularLocation>
</comment>
<evidence type="ECO:0000313" key="9">
    <source>
        <dbReference type="Proteomes" id="UP000886817"/>
    </source>
</evidence>
<organism evidence="8 9">
    <name type="scientific">Candidatus Blautia gallistercoris</name>
    <dbReference type="NCBI Taxonomy" id="2838490"/>
    <lineage>
        <taxon>Bacteria</taxon>
        <taxon>Bacillati</taxon>
        <taxon>Bacillota</taxon>
        <taxon>Clostridia</taxon>
        <taxon>Lachnospirales</taxon>
        <taxon>Lachnospiraceae</taxon>
        <taxon>Blautia</taxon>
    </lineage>
</organism>
<evidence type="ECO:0000256" key="4">
    <source>
        <dbReference type="ARBA" id="ARBA00022989"/>
    </source>
</evidence>
<dbReference type="PANTHER" id="PTHR38459:SF5">
    <property type="entry name" value="CELL WALL TEICHOIC ACID GLYCOSYLATION PROTEIN GTCA"/>
    <property type="match status" value="1"/>
</dbReference>
<accession>A0A9D1WHX5</accession>
<feature type="transmembrane region" description="Helical" evidence="6">
    <location>
        <begin position="83"/>
        <end position="105"/>
    </location>
</feature>
<feature type="transmembrane region" description="Helical" evidence="6">
    <location>
        <begin position="43"/>
        <end position="63"/>
    </location>
</feature>
<feature type="transmembrane region" description="Helical" evidence="6">
    <location>
        <begin position="117"/>
        <end position="137"/>
    </location>
</feature>
<dbReference type="AlphaFoldDB" id="A0A9D1WHX5"/>
<dbReference type="Pfam" id="PF04138">
    <property type="entry name" value="GtrA_DPMS_TM"/>
    <property type="match status" value="1"/>
</dbReference>
<comment type="similarity">
    <text evidence="2">Belongs to the GtrA family.</text>
</comment>
<keyword evidence="3 6" id="KW-0812">Transmembrane</keyword>
<protein>
    <submittedName>
        <fullName evidence="8">GtrA family protein</fullName>
    </submittedName>
</protein>
<gene>
    <name evidence="8" type="ORF">IAA45_05520</name>
</gene>
<reference evidence="8" key="2">
    <citation type="submission" date="2021-04" db="EMBL/GenBank/DDBJ databases">
        <authorList>
            <person name="Gilroy R."/>
        </authorList>
    </citation>
    <scope>NUCLEOTIDE SEQUENCE</scope>
    <source>
        <strain evidence="8">ChiSjej1B19-8411</strain>
    </source>
</reference>
<dbReference type="GO" id="GO:0000271">
    <property type="term" value="P:polysaccharide biosynthetic process"/>
    <property type="evidence" value="ECO:0007669"/>
    <property type="project" value="InterPro"/>
</dbReference>
<keyword evidence="5 6" id="KW-0472">Membrane</keyword>
<dbReference type="GO" id="GO:0005886">
    <property type="term" value="C:plasma membrane"/>
    <property type="evidence" value="ECO:0007669"/>
    <property type="project" value="TreeGrafter"/>
</dbReference>
<name>A0A9D1WHX5_9FIRM</name>
<dbReference type="Proteomes" id="UP000886817">
    <property type="component" value="Unassembled WGS sequence"/>
</dbReference>
<keyword evidence="4 6" id="KW-1133">Transmembrane helix</keyword>
<dbReference type="InterPro" id="IPR051401">
    <property type="entry name" value="GtrA_CellWall_Glycosyl"/>
</dbReference>
<dbReference type="InterPro" id="IPR007267">
    <property type="entry name" value="GtrA_DPMS_TM"/>
</dbReference>
<evidence type="ECO:0000256" key="6">
    <source>
        <dbReference type="SAM" id="Phobius"/>
    </source>
</evidence>
<evidence type="ECO:0000256" key="1">
    <source>
        <dbReference type="ARBA" id="ARBA00004141"/>
    </source>
</evidence>
<dbReference type="PANTHER" id="PTHR38459">
    <property type="entry name" value="PROPHAGE BACTOPRENOL-LINKED GLUCOSE TRANSLOCASE HOMOLOG"/>
    <property type="match status" value="1"/>
</dbReference>
<dbReference type="EMBL" id="DXEX01000126">
    <property type="protein sequence ID" value="HIX59157.1"/>
    <property type="molecule type" value="Genomic_DNA"/>
</dbReference>